<keyword evidence="7" id="KW-1185">Reference proteome</keyword>
<keyword evidence="3" id="KW-0804">Transcription</keyword>
<dbReference type="PANTHER" id="PTHR30146:SF109">
    <property type="entry name" value="HTH-TYPE TRANSCRIPTIONAL REGULATOR GALS"/>
    <property type="match status" value="1"/>
</dbReference>
<gene>
    <name evidence="6" type="ORF">GCM10022256_12160</name>
</gene>
<dbReference type="SUPFAM" id="SSF47413">
    <property type="entry name" value="lambda repressor-like DNA-binding domains"/>
    <property type="match status" value="1"/>
</dbReference>
<evidence type="ECO:0000256" key="1">
    <source>
        <dbReference type="ARBA" id="ARBA00023015"/>
    </source>
</evidence>
<feature type="domain" description="HTH lacI-type" evidence="5">
    <location>
        <begin position="34"/>
        <end position="88"/>
    </location>
</feature>
<dbReference type="PROSITE" id="PS50932">
    <property type="entry name" value="HTH_LACI_2"/>
    <property type="match status" value="1"/>
</dbReference>
<feature type="region of interest" description="Disordered" evidence="4">
    <location>
        <begin position="1"/>
        <end position="27"/>
    </location>
</feature>
<evidence type="ECO:0000313" key="7">
    <source>
        <dbReference type="Proteomes" id="UP001501594"/>
    </source>
</evidence>
<evidence type="ECO:0000256" key="3">
    <source>
        <dbReference type="ARBA" id="ARBA00023163"/>
    </source>
</evidence>
<protein>
    <submittedName>
        <fullName evidence="6">LacI family DNA-binding transcriptional regulator</fullName>
    </submittedName>
</protein>
<dbReference type="PROSITE" id="PS00356">
    <property type="entry name" value="HTH_LACI_1"/>
    <property type="match status" value="1"/>
</dbReference>
<dbReference type="InterPro" id="IPR010982">
    <property type="entry name" value="Lambda_DNA-bd_dom_sf"/>
</dbReference>
<dbReference type="EMBL" id="BAABAU010000001">
    <property type="protein sequence ID" value="GAA4265604.1"/>
    <property type="molecule type" value="Genomic_DNA"/>
</dbReference>
<dbReference type="Gene3D" id="1.10.260.40">
    <property type="entry name" value="lambda repressor-like DNA-binding domains"/>
    <property type="match status" value="1"/>
</dbReference>
<dbReference type="SUPFAM" id="SSF53822">
    <property type="entry name" value="Periplasmic binding protein-like I"/>
    <property type="match status" value="1"/>
</dbReference>
<dbReference type="RefSeq" id="WP_344794122.1">
    <property type="nucleotide sequence ID" value="NZ_BAABAU010000001.1"/>
</dbReference>
<dbReference type="PANTHER" id="PTHR30146">
    <property type="entry name" value="LACI-RELATED TRANSCRIPTIONAL REPRESSOR"/>
    <property type="match status" value="1"/>
</dbReference>
<dbReference type="CDD" id="cd01392">
    <property type="entry name" value="HTH_LacI"/>
    <property type="match status" value="1"/>
</dbReference>
<evidence type="ECO:0000256" key="4">
    <source>
        <dbReference type="SAM" id="MobiDB-lite"/>
    </source>
</evidence>
<dbReference type="Pfam" id="PF13377">
    <property type="entry name" value="Peripla_BP_3"/>
    <property type="match status" value="1"/>
</dbReference>
<evidence type="ECO:0000256" key="2">
    <source>
        <dbReference type="ARBA" id="ARBA00023125"/>
    </source>
</evidence>
<dbReference type="CDD" id="cd01574">
    <property type="entry name" value="PBP1_LacI"/>
    <property type="match status" value="1"/>
</dbReference>
<dbReference type="InterPro" id="IPR028082">
    <property type="entry name" value="Peripla_BP_I"/>
</dbReference>
<dbReference type="Pfam" id="PF00356">
    <property type="entry name" value="LacI"/>
    <property type="match status" value="1"/>
</dbReference>
<dbReference type="InterPro" id="IPR046335">
    <property type="entry name" value="LacI/GalR-like_sensor"/>
</dbReference>
<organism evidence="6 7">
    <name type="scientific">Frondihabitans peucedani</name>
    <dbReference type="NCBI Taxonomy" id="598626"/>
    <lineage>
        <taxon>Bacteria</taxon>
        <taxon>Bacillati</taxon>
        <taxon>Actinomycetota</taxon>
        <taxon>Actinomycetes</taxon>
        <taxon>Micrococcales</taxon>
        <taxon>Microbacteriaceae</taxon>
        <taxon>Frondihabitans</taxon>
    </lineage>
</organism>
<dbReference type="InterPro" id="IPR000843">
    <property type="entry name" value="HTH_LacI"/>
</dbReference>
<accession>A0ABP8E062</accession>
<dbReference type="Gene3D" id="3.40.50.2300">
    <property type="match status" value="2"/>
</dbReference>
<comment type="caution">
    <text evidence="6">The sequence shown here is derived from an EMBL/GenBank/DDBJ whole genome shotgun (WGS) entry which is preliminary data.</text>
</comment>
<evidence type="ECO:0000259" key="5">
    <source>
        <dbReference type="PROSITE" id="PS50932"/>
    </source>
</evidence>
<sequence>MADGISPATAEPVSNGAGAEDRTRFSAPAARRAPTIYDVAKVAGVSHQTVSRYLKGFQGIRPETRERVETALAALEYRPNLTARSLATSRSHRIGALSHEIEQVGPSKILQGASRGARTAGYLLDIVSFDPHDEDDIQRALRIADSSDLAGIIAFASTDRVVEAFTASGFSVPWFIAGEVDDRIGGHEQTRNGQGVQMLVDHLADLGHRRILQIAGPEGWISARNRRFAFDVATRARGLTEVATVFGDWSPRSGYLAGLELPLDRDATALVVANDQMALGAIRALAERGVSVPGDMSVVGFDDIPEAPFFQPPLTTVSLDFELQGRLAFEHILDLIENPDRAATTPAQTFRAQLRVRESTATTTPPSE</sequence>
<dbReference type="GO" id="GO:0003677">
    <property type="term" value="F:DNA binding"/>
    <property type="evidence" value="ECO:0007669"/>
    <property type="project" value="UniProtKB-KW"/>
</dbReference>
<reference evidence="7" key="1">
    <citation type="journal article" date="2019" name="Int. J. Syst. Evol. Microbiol.">
        <title>The Global Catalogue of Microorganisms (GCM) 10K type strain sequencing project: providing services to taxonomists for standard genome sequencing and annotation.</title>
        <authorList>
            <consortium name="The Broad Institute Genomics Platform"/>
            <consortium name="The Broad Institute Genome Sequencing Center for Infectious Disease"/>
            <person name="Wu L."/>
            <person name="Ma J."/>
        </authorList>
    </citation>
    <scope>NUCLEOTIDE SEQUENCE [LARGE SCALE GENOMIC DNA]</scope>
    <source>
        <strain evidence="7">JCM 17442</strain>
    </source>
</reference>
<keyword evidence="2 6" id="KW-0238">DNA-binding</keyword>
<name>A0ABP8E062_9MICO</name>
<dbReference type="Proteomes" id="UP001501594">
    <property type="component" value="Unassembled WGS sequence"/>
</dbReference>
<evidence type="ECO:0000313" key="6">
    <source>
        <dbReference type="EMBL" id="GAA4265604.1"/>
    </source>
</evidence>
<keyword evidence="1" id="KW-0805">Transcription regulation</keyword>
<dbReference type="SMART" id="SM00354">
    <property type="entry name" value="HTH_LACI"/>
    <property type="match status" value="1"/>
</dbReference>
<proteinExistence type="predicted"/>